<evidence type="ECO:0000313" key="2">
    <source>
        <dbReference type="Proteomes" id="UP000034160"/>
    </source>
</evidence>
<dbReference type="InterPro" id="IPR052534">
    <property type="entry name" value="Extracell_DNA_Util/SecSys_Comp"/>
</dbReference>
<dbReference type="EMBL" id="LCCN01000035">
    <property type="protein sequence ID" value="KKS30559.1"/>
    <property type="molecule type" value="Genomic_DNA"/>
</dbReference>
<sequence>MRSARPNRLSINLLPQDPFYETPIGRVMAWGSTVGRYLVIFTELVVIVSFASRFKLDRDLTDLNSGIQQRSQIVDSYGELENSIRITQTKTGYLVQQKNEYNPISVLDTITQSLPQDLVLTVVRVSSQQIQVTGTALTPEALAQIVRNLQAQPAVSALFVDQIKSNSQGGAGLEFVIHLQLKQKSGSVGNSPGSGTT</sequence>
<accession>A0A0G0Y142</accession>
<organism evidence="1 2">
    <name type="scientific">Candidatus Amesbacteria bacterium GW2011_GWA2_42_12</name>
    <dbReference type="NCBI Taxonomy" id="1618356"/>
    <lineage>
        <taxon>Bacteria</taxon>
        <taxon>Candidatus Amesiibacteriota</taxon>
    </lineage>
</organism>
<gene>
    <name evidence="1" type="ORF">UU93_C0035G0013</name>
</gene>
<dbReference type="PANTHER" id="PTHR40278:SF1">
    <property type="entry name" value="DNA UTILIZATION PROTEIN HOFN"/>
    <property type="match status" value="1"/>
</dbReference>
<evidence type="ECO:0000313" key="1">
    <source>
        <dbReference type="EMBL" id="KKS30559.1"/>
    </source>
</evidence>
<name>A0A0G0Y142_9BACT</name>
<comment type="caution">
    <text evidence="1">The sequence shown here is derived from an EMBL/GenBank/DDBJ whole genome shotgun (WGS) entry which is preliminary data.</text>
</comment>
<dbReference type="PANTHER" id="PTHR40278">
    <property type="entry name" value="DNA UTILIZATION PROTEIN HOFN"/>
    <property type="match status" value="1"/>
</dbReference>
<dbReference type="InterPro" id="IPR007813">
    <property type="entry name" value="PilN"/>
</dbReference>
<dbReference type="AlphaFoldDB" id="A0A0G0Y142"/>
<dbReference type="Proteomes" id="UP000034160">
    <property type="component" value="Unassembled WGS sequence"/>
</dbReference>
<proteinExistence type="predicted"/>
<reference evidence="1 2" key="1">
    <citation type="journal article" date="2015" name="Nature">
        <title>rRNA introns, odd ribosomes, and small enigmatic genomes across a large radiation of phyla.</title>
        <authorList>
            <person name="Brown C.T."/>
            <person name="Hug L.A."/>
            <person name="Thomas B.C."/>
            <person name="Sharon I."/>
            <person name="Castelle C.J."/>
            <person name="Singh A."/>
            <person name="Wilkins M.J."/>
            <person name="Williams K.H."/>
            <person name="Banfield J.F."/>
        </authorList>
    </citation>
    <scope>NUCLEOTIDE SEQUENCE [LARGE SCALE GENOMIC DNA]</scope>
</reference>
<dbReference type="STRING" id="1618356.UU93_C0035G0013"/>
<dbReference type="Pfam" id="PF05137">
    <property type="entry name" value="PilN"/>
    <property type="match status" value="1"/>
</dbReference>
<protein>
    <submittedName>
        <fullName evidence="1">Type IV pilus biogenesis protein PilN</fullName>
    </submittedName>
</protein>